<dbReference type="GO" id="GO:0005737">
    <property type="term" value="C:cytoplasm"/>
    <property type="evidence" value="ECO:0007669"/>
    <property type="project" value="TreeGrafter"/>
</dbReference>
<protein>
    <recommendedName>
        <fullName evidence="1">Tryptophanyl-tRNA synthetase</fullName>
    </recommendedName>
</protein>
<dbReference type="PANTHER" id="PTHR10055:SF1">
    <property type="entry name" value="TRYPTOPHAN--TRNA LIGASE, CYTOPLASMIC"/>
    <property type="match status" value="1"/>
</dbReference>
<dbReference type="InterPro" id="IPR036282">
    <property type="entry name" value="Glutathione-S-Trfase_C_sf"/>
</dbReference>
<gene>
    <name evidence="2" type="ORF">J5N97_018474</name>
</gene>
<proteinExistence type="predicted"/>
<dbReference type="Proteomes" id="UP001085076">
    <property type="component" value="Miscellaneous, Linkage group lg04"/>
</dbReference>
<dbReference type="GO" id="GO:0004830">
    <property type="term" value="F:tryptophan-tRNA ligase activity"/>
    <property type="evidence" value="ECO:0007669"/>
    <property type="project" value="TreeGrafter"/>
</dbReference>
<dbReference type="PANTHER" id="PTHR10055">
    <property type="entry name" value="TRYPTOPHANYL-TRNA SYNTHETASE"/>
    <property type="match status" value="1"/>
</dbReference>
<dbReference type="Gene3D" id="3.40.50.620">
    <property type="entry name" value="HUPs"/>
    <property type="match status" value="1"/>
</dbReference>
<dbReference type="Pfam" id="PF00805">
    <property type="entry name" value="Pentapeptide"/>
    <property type="match status" value="1"/>
</dbReference>
<comment type="caution">
    <text evidence="2">The sequence shown here is derived from an EMBL/GenBank/DDBJ whole genome shotgun (WGS) entry which is preliminary data.</text>
</comment>
<sequence length="268" mass="31003">MHQLLNQGPLHHWRKHFCIRFGCSTMLFHLEIVLGHFKGWKVLEDPTHVYEYMKLLFNRESFMKTKPTKEHVIVDLPRRANFTSADMRESDFSGCSFNGVYLEKAVAYKANFSGVDLGDTLMDCMLNYLNMWAEWNGKYRDDIRRFIKVYLKSLLEDDRIHSKSAFYENVVKVANCVIFNKVVGIFGFTSEDHIGKIRFPPVQSFPRSFPHIFSNKNNKVNNNLCSLILCAIDQGENGKMSVCDPNSAIYLTDSLKDIKSKVDGYNTN</sequence>
<dbReference type="EMBL" id="JAGGNH010000004">
    <property type="protein sequence ID" value="KAJ0976509.1"/>
    <property type="molecule type" value="Genomic_DNA"/>
</dbReference>
<dbReference type="SUPFAM" id="SSF47616">
    <property type="entry name" value="GST C-terminal domain-like"/>
    <property type="match status" value="1"/>
</dbReference>
<keyword evidence="3" id="KW-1185">Reference proteome</keyword>
<dbReference type="AlphaFoldDB" id="A0A9D5CPC7"/>
<dbReference type="GO" id="GO:0006436">
    <property type="term" value="P:tryptophanyl-tRNA aminoacylation"/>
    <property type="evidence" value="ECO:0007669"/>
    <property type="project" value="TreeGrafter"/>
</dbReference>
<accession>A0A9D5CPC7</accession>
<organism evidence="2 3">
    <name type="scientific">Dioscorea zingiberensis</name>
    <dbReference type="NCBI Taxonomy" id="325984"/>
    <lineage>
        <taxon>Eukaryota</taxon>
        <taxon>Viridiplantae</taxon>
        <taxon>Streptophyta</taxon>
        <taxon>Embryophyta</taxon>
        <taxon>Tracheophyta</taxon>
        <taxon>Spermatophyta</taxon>
        <taxon>Magnoliopsida</taxon>
        <taxon>Liliopsida</taxon>
        <taxon>Dioscoreales</taxon>
        <taxon>Dioscoreaceae</taxon>
        <taxon>Dioscorea</taxon>
    </lineage>
</organism>
<dbReference type="InterPro" id="IPR001646">
    <property type="entry name" value="5peptide_repeat"/>
</dbReference>
<evidence type="ECO:0000313" key="3">
    <source>
        <dbReference type="Proteomes" id="UP001085076"/>
    </source>
</evidence>
<dbReference type="SUPFAM" id="SSF141571">
    <property type="entry name" value="Pentapeptide repeat-like"/>
    <property type="match status" value="1"/>
</dbReference>
<evidence type="ECO:0000313" key="2">
    <source>
        <dbReference type="EMBL" id="KAJ0976509.1"/>
    </source>
</evidence>
<reference evidence="2" key="2">
    <citation type="journal article" date="2022" name="Hortic Res">
        <title>The genome of Dioscorea zingiberensis sheds light on the biosynthesis, origin and evolution of the medicinally important diosgenin saponins.</title>
        <authorList>
            <person name="Li Y."/>
            <person name="Tan C."/>
            <person name="Li Z."/>
            <person name="Guo J."/>
            <person name="Li S."/>
            <person name="Chen X."/>
            <person name="Wang C."/>
            <person name="Dai X."/>
            <person name="Yang H."/>
            <person name="Song W."/>
            <person name="Hou L."/>
            <person name="Xu J."/>
            <person name="Tong Z."/>
            <person name="Xu A."/>
            <person name="Yuan X."/>
            <person name="Wang W."/>
            <person name="Yang Q."/>
            <person name="Chen L."/>
            <person name="Sun Z."/>
            <person name="Wang K."/>
            <person name="Pan B."/>
            <person name="Chen J."/>
            <person name="Bao Y."/>
            <person name="Liu F."/>
            <person name="Qi X."/>
            <person name="Gang D.R."/>
            <person name="Wen J."/>
            <person name="Li J."/>
        </authorList>
    </citation>
    <scope>NUCLEOTIDE SEQUENCE</scope>
    <source>
        <strain evidence="2">Dzin_1.0</strain>
    </source>
</reference>
<dbReference type="InterPro" id="IPR014729">
    <property type="entry name" value="Rossmann-like_a/b/a_fold"/>
</dbReference>
<dbReference type="SUPFAM" id="SSF52374">
    <property type="entry name" value="Nucleotidylyl transferase"/>
    <property type="match status" value="1"/>
</dbReference>
<name>A0A9D5CPC7_9LILI</name>
<dbReference type="Gene3D" id="1.20.1050.10">
    <property type="match status" value="1"/>
</dbReference>
<reference evidence="2" key="1">
    <citation type="submission" date="2021-03" db="EMBL/GenBank/DDBJ databases">
        <authorList>
            <person name="Li Z."/>
            <person name="Yang C."/>
        </authorList>
    </citation>
    <scope>NUCLEOTIDE SEQUENCE</scope>
    <source>
        <strain evidence="2">Dzin_1.0</strain>
        <tissue evidence="2">Leaf</tissue>
    </source>
</reference>
<evidence type="ECO:0000256" key="1">
    <source>
        <dbReference type="ARBA" id="ARBA00030268"/>
    </source>
</evidence>
<dbReference type="Gene3D" id="1.10.240.10">
    <property type="entry name" value="Tyrosyl-Transfer RNA Synthetase"/>
    <property type="match status" value="1"/>
</dbReference>
<dbReference type="OrthoDB" id="1935530at2759"/>
<dbReference type="Gene3D" id="2.160.20.80">
    <property type="entry name" value="E3 ubiquitin-protein ligase SopA"/>
    <property type="match status" value="1"/>
</dbReference>